<dbReference type="Proteomes" id="UP001057375">
    <property type="component" value="Unassembled WGS sequence"/>
</dbReference>
<proteinExistence type="predicted"/>
<evidence type="ECO:0000313" key="1">
    <source>
        <dbReference type="EMBL" id="GKT37097.1"/>
    </source>
</evidence>
<reference evidence="1" key="1">
    <citation type="submission" date="2022-03" db="EMBL/GenBank/DDBJ databases">
        <title>Draft genome sequence of Aduncisulcus paluster, a free-living microaerophilic Fornicata.</title>
        <authorList>
            <person name="Yuyama I."/>
            <person name="Kume K."/>
            <person name="Tamura T."/>
            <person name="Inagaki Y."/>
            <person name="Hashimoto T."/>
        </authorList>
    </citation>
    <scope>NUCLEOTIDE SEQUENCE</scope>
    <source>
        <strain evidence="1">NY0171</strain>
    </source>
</reference>
<keyword evidence="2" id="KW-1185">Reference proteome</keyword>
<accession>A0ABQ5KXC3</accession>
<comment type="caution">
    <text evidence="1">The sequence shown here is derived from an EMBL/GenBank/DDBJ whole genome shotgun (WGS) entry which is preliminary data.</text>
</comment>
<name>A0ABQ5KXC3_9EUKA</name>
<dbReference type="EMBL" id="BQXS01004390">
    <property type="protein sequence ID" value="GKT37097.1"/>
    <property type="molecule type" value="Genomic_DNA"/>
</dbReference>
<feature type="non-terminal residue" evidence="1">
    <location>
        <position position="25"/>
    </location>
</feature>
<sequence length="25" mass="2539">MVDIMAAIGPARKTPASIGGRTVII</sequence>
<protein>
    <submittedName>
        <fullName evidence="1">Uncharacterized protein</fullName>
    </submittedName>
</protein>
<organism evidence="1 2">
    <name type="scientific">Aduncisulcus paluster</name>
    <dbReference type="NCBI Taxonomy" id="2918883"/>
    <lineage>
        <taxon>Eukaryota</taxon>
        <taxon>Metamonada</taxon>
        <taxon>Carpediemonas-like organisms</taxon>
        <taxon>Aduncisulcus</taxon>
    </lineage>
</organism>
<gene>
    <name evidence="1" type="ORF">ADUPG1_003264</name>
</gene>
<evidence type="ECO:0000313" key="2">
    <source>
        <dbReference type="Proteomes" id="UP001057375"/>
    </source>
</evidence>